<dbReference type="PANTHER" id="PTHR34127">
    <property type="entry name" value="OS04G0405600 PROTEIN"/>
    <property type="match status" value="1"/>
</dbReference>
<sequence>LENFMDIQIQMKKLEAGSLDAMSHHGQLLQLHSRCCASAWWARESLHLRQPCWPHTVSPTLSLTARRRSPLVLASLNNVNEPSEGRSLQLYGQIERVFTDVAKKSQGTLGDDGNWQQIEGAWVIKPRTGTPCAVVHFTGGVFVGAAPQLTYRLFLERLAERGYLVIATPFASGFDHLRIADEVQFKFDRCMRVIGDDATENLPVFGVGHSMGALMQLLIGARYAVQRAGNVLISFNNKEASRAIPLFSPVIVPMAQNIGPLISQLMSSPTVRYGAEMALKNLESLSPPFLKQVLPLVEQLPPLYMDLANGKDGFIPHPDETRQLIKSYYGVKKNLLIKFKADVIDETPVLAQTLSSESAISSSLDMSIRTLPGDHARPLQQVLPVVPPAMADAVSRGSEILANLAAGTPWASVARDVGQSLNTDLTAQGVRQQITEDIEELVDEVAAWIQASMTSRRN</sequence>
<proteinExistence type="predicted"/>
<dbReference type="EMBL" id="JABFUD020000018">
    <property type="protein sequence ID" value="KAI5066646.1"/>
    <property type="molecule type" value="Genomic_DNA"/>
</dbReference>
<comment type="caution">
    <text evidence="1">The sequence shown here is derived from an EMBL/GenBank/DDBJ whole genome shotgun (WGS) entry which is preliminary data.</text>
</comment>
<dbReference type="Proteomes" id="UP000886520">
    <property type="component" value="Chromosome 18"/>
</dbReference>
<evidence type="ECO:0000313" key="1">
    <source>
        <dbReference type="EMBL" id="KAI5066646.1"/>
    </source>
</evidence>
<dbReference type="Gene3D" id="3.40.50.1820">
    <property type="entry name" value="alpha/beta hydrolase"/>
    <property type="match status" value="1"/>
</dbReference>
<dbReference type="Pfam" id="PF07082">
    <property type="entry name" value="DUF1350"/>
    <property type="match status" value="1"/>
</dbReference>
<dbReference type="PANTHER" id="PTHR34127:SF1">
    <property type="entry name" value="OS04G0405600 PROTEIN"/>
    <property type="match status" value="1"/>
</dbReference>
<accession>A0A9D4UG47</accession>
<protein>
    <submittedName>
        <fullName evidence="1">Uncharacterized protein</fullName>
    </submittedName>
</protein>
<keyword evidence="2" id="KW-1185">Reference proteome</keyword>
<dbReference type="AlphaFoldDB" id="A0A9D4UG47"/>
<dbReference type="OrthoDB" id="4892at2759"/>
<dbReference type="InterPro" id="IPR029058">
    <property type="entry name" value="AB_hydrolase_fold"/>
</dbReference>
<name>A0A9D4UG47_ADICA</name>
<dbReference type="InterPro" id="IPR010765">
    <property type="entry name" value="DUF1350"/>
</dbReference>
<evidence type="ECO:0000313" key="2">
    <source>
        <dbReference type="Proteomes" id="UP000886520"/>
    </source>
</evidence>
<reference evidence="1" key="1">
    <citation type="submission" date="2021-01" db="EMBL/GenBank/DDBJ databases">
        <title>Adiantum capillus-veneris genome.</title>
        <authorList>
            <person name="Fang Y."/>
            <person name="Liao Q."/>
        </authorList>
    </citation>
    <scope>NUCLEOTIDE SEQUENCE</scope>
    <source>
        <strain evidence="1">H3</strain>
        <tissue evidence="1">Leaf</tissue>
    </source>
</reference>
<organism evidence="1 2">
    <name type="scientific">Adiantum capillus-veneris</name>
    <name type="common">Maidenhair fern</name>
    <dbReference type="NCBI Taxonomy" id="13818"/>
    <lineage>
        <taxon>Eukaryota</taxon>
        <taxon>Viridiplantae</taxon>
        <taxon>Streptophyta</taxon>
        <taxon>Embryophyta</taxon>
        <taxon>Tracheophyta</taxon>
        <taxon>Polypodiopsida</taxon>
        <taxon>Polypodiidae</taxon>
        <taxon>Polypodiales</taxon>
        <taxon>Pteridineae</taxon>
        <taxon>Pteridaceae</taxon>
        <taxon>Vittarioideae</taxon>
        <taxon>Adiantum</taxon>
    </lineage>
</organism>
<dbReference type="SUPFAM" id="SSF53474">
    <property type="entry name" value="alpha/beta-Hydrolases"/>
    <property type="match status" value="1"/>
</dbReference>
<gene>
    <name evidence="1" type="ORF">GOP47_0019270</name>
</gene>
<feature type="non-terminal residue" evidence="1">
    <location>
        <position position="458"/>
    </location>
</feature>